<dbReference type="Proteomes" id="UP000824242">
    <property type="component" value="Unassembled WGS sequence"/>
</dbReference>
<reference evidence="2" key="1">
    <citation type="submission" date="2020-10" db="EMBL/GenBank/DDBJ databases">
        <authorList>
            <person name="Gilroy R."/>
        </authorList>
    </citation>
    <scope>NUCLEOTIDE SEQUENCE</scope>
    <source>
        <strain evidence="2">ChiSxjej1B13-7958</strain>
    </source>
</reference>
<feature type="domain" description="IraD/Gp25-like" evidence="1">
    <location>
        <begin position="28"/>
        <end position="117"/>
    </location>
</feature>
<dbReference type="SUPFAM" id="SSF160719">
    <property type="entry name" value="gpW/gp25-like"/>
    <property type="match status" value="1"/>
</dbReference>
<dbReference type="Pfam" id="PF04965">
    <property type="entry name" value="GPW_gp25"/>
    <property type="match status" value="1"/>
</dbReference>
<accession>A0A9D1DEJ1</accession>
<dbReference type="InterPro" id="IPR007048">
    <property type="entry name" value="IraD/Gp25-like"/>
</dbReference>
<protein>
    <submittedName>
        <fullName evidence="2">GPW/gp25 family protein</fullName>
    </submittedName>
</protein>
<evidence type="ECO:0000259" key="1">
    <source>
        <dbReference type="Pfam" id="PF04965"/>
    </source>
</evidence>
<dbReference type="AlphaFoldDB" id="A0A9D1DEJ1"/>
<organism evidence="2 3">
    <name type="scientific">Candidatus Caccousia avicola</name>
    <dbReference type="NCBI Taxonomy" id="2840721"/>
    <lineage>
        <taxon>Bacteria</taxon>
        <taxon>Bacillati</taxon>
        <taxon>Bacillota</taxon>
        <taxon>Clostridia</taxon>
        <taxon>Eubacteriales</taxon>
        <taxon>Oscillospiraceae</taxon>
        <taxon>Oscillospiraceae incertae sedis</taxon>
        <taxon>Candidatus Caccousia</taxon>
    </lineage>
</organism>
<proteinExistence type="predicted"/>
<name>A0A9D1DEJ1_9FIRM</name>
<reference evidence="2" key="2">
    <citation type="journal article" date="2021" name="PeerJ">
        <title>Extensive microbial diversity within the chicken gut microbiome revealed by metagenomics and culture.</title>
        <authorList>
            <person name="Gilroy R."/>
            <person name="Ravi A."/>
            <person name="Getino M."/>
            <person name="Pursley I."/>
            <person name="Horton D.L."/>
            <person name="Alikhan N.F."/>
            <person name="Baker D."/>
            <person name="Gharbi K."/>
            <person name="Hall N."/>
            <person name="Watson M."/>
            <person name="Adriaenssens E.M."/>
            <person name="Foster-Nyarko E."/>
            <person name="Jarju S."/>
            <person name="Secka A."/>
            <person name="Antonio M."/>
            <person name="Oren A."/>
            <person name="Chaudhuri R.R."/>
            <person name="La Ragione R."/>
            <person name="Hildebrand F."/>
            <person name="Pallen M.J."/>
        </authorList>
    </citation>
    <scope>NUCLEOTIDE SEQUENCE</scope>
    <source>
        <strain evidence="2">ChiSxjej1B13-7958</strain>
    </source>
</reference>
<evidence type="ECO:0000313" key="3">
    <source>
        <dbReference type="Proteomes" id="UP000824242"/>
    </source>
</evidence>
<gene>
    <name evidence="2" type="ORF">IAB89_07040</name>
</gene>
<evidence type="ECO:0000313" key="2">
    <source>
        <dbReference type="EMBL" id="HIR47400.1"/>
    </source>
</evidence>
<dbReference type="Gene3D" id="3.10.450.40">
    <property type="match status" value="1"/>
</dbReference>
<sequence>MEKKMFLGTGFKFPPSVDPGTGRFLTSSGEQSVKESVYLILMTQRGERWVIPEFGSDLLSYTFMDPSVTMLNVMSNSLRSILLEQEPRISDVQIDIDPEVQEGCLVVNIQYRVTESNTRDNLVFPFYLNAGRMEGEANETQ</sequence>
<dbReference type="EMBL" id="DVGZ01000073">
    <property type="protein sequence ID" value="HIR47400.1"/>
    <property type="molecule type" value="Genomic_DNA"/>
</dbReference>
<comment type="caution">
    <text evidence="2">The sequence shown here is derived from an EMBL/GenBank/DDBJ whole genome shotgun (WGS) entry which is preliminary data.</text>
</comment>